<evidence type="ECO:0000313" key="2">
    <source>
        <dbReference type="Proteomes" id="UP001168821"/>
    </source>
</evidence>
<name>A0AA38MQ88_9CUCU</name>
<keyword evidence="2" id="KW-1185">Reference proteome</keyword>
<proteinExistence type="predicted"/>
<organism evidence="1 2">
    <name type="scientific">Zophobas morio</name>
    <dbReference type="NCBI Taxonomy" id="2755281"/>
    <lineage>
        <taxon>Eukaryota</taxon>
        <taxon>Metazoa</taxon>
        <taxon>Ecdysozoa</taxon>
        <taxon>Arthropoda</taxon>
        <taxon>Hexapoda</taxon>
        <taxon>Insecta</taxon>
        <taxon>Pterygota</taxon>
        <taxon>Neoptera</taxon>
        <taxon>Endopterygota</taxon>
        <taxon>Coleoptera</taxon>
        <taxon>Polyphaga</taxon>
        <taxon>Cucujiformia</taxon>
        <taxon>Tenebrionidae</taxon>
        <taxon>Zophobas</taxon>
    </lineage>
</organism>
<dbReference type="Proteomes" id="UP001168821">
    <property type="component" value="Unassembled WGS sequence"/>
</dbReference>
<reference evidence="1" key="1">
    <citation type="journal article" date="2023" name="G3 (Bethesda)">
        <title>Whole genome assemblies of Zophobas morio and Tenebrio molitor.</title>
        <authorList>
            <person name="Kaur S."/>
            <person name="Stinson S.A."/>
            <person name="diCenzo G.C."/>
        </authorList>
    </citation>
    <scope>NUCLEOTIDE SEQUENCE</scope>
    <source>
        <strain evidence="1">QUZm001</strain>
    </source>
</reference>
<comment type="caution">
    <text evidence="1">The sequence shown here is derived from an EMBL/GenBank/DDBJ whole genome shotgun (WGS) entry which is preliminary data.</text>
</comment>
<accession>A0AA38MQ88</accession>
<evidence type="ECO:0000313" key="1">
    <source>
        <dbReference type="EMBL" id="KAJ3667190.1"/>
    </source>
</evidence>
<gene>
    <name evidence="1" type="ORF">Zmor_002590</name>
</gene>
<dbReference type="AlphaFoldDB" id="A0AA38MQ88"/>
<sequence>MGSLNERYFLRLALPWTHCAEEIAHVYQQPALAGFHFHKLLETRVPLPGRPRNFERASRWKSEKSGVADVTFKTVLGLP</sequence>
<dbReference type="EMBL" id="JALNTZ010000001">
    <property type="protein sequence ID" value="KAJ3667190.1"/>
    <property type="molecule type" value="Genomic_DNA"/>
</dbReference>
<protein>
    <submittedName>
        <fullName evidence="1">Uncharacterized protein</fullName>
    </submittedName>
</protein>